<dbReference type="Proteomes" id="UP000193986">
    <property type="component" value="Unassembled WGS sequence"/>
</dbReference>
<keyword evidence="3 6" id="KW-0812">Transmembrane</keyword>
<dbReference type="InterPro" id="IPR011701">
    <property type="entry name" value="MFS"/>
</dbReference>
<sequence>MSDIKATEQTHHLSALERVGNVLDLPMDDNKDEMRHGGLVTVAELNSGDAAMDAETQFTDAEFNKLKRKVDWILLPLMWWCYGIQQTDKTGLSFMNVFGLQKSTHMVGQQYSLLTVVFYVGYACFEFPSSILMQRFNMGKVLAIFMFCWGVIVLCQAFLNDWSQFMALRFLQGMFECAISPGFTLLIANWYTTREHASRSLVFQSANAGWGVVVNLTMYGIASKAKEDPVGFVGSAPWRGIALFLGAQTLVASAISWFILGTPNEIRWLSKREKLMANARIIKNHLGTDLTGRKHWKWDQVKEAFMDPVLYFQFVNAFLGSVCNGALSTFGTVINASFGFTNLQVILYSIPQNVVSVCLFAIMGYTTLRWRDIRMWWMMASTVPPFVGMLGVALLPNDAAYKWDKWGCYLIIVTFVIPTFSALALITSNTAGRTKRTVMSSTVFIAYCTGNIAGSQVMQSRDAPHYTHGVTIIAILMAIEFITIVVWRFWLVHVNRKKAKAIELEGLSSEEVERRAQELGSQDVTDRKNPYFSYAL</sequence>
<comment type="caution">
    <text evidence="7">The sequence shown here is derived from an EMBL/GenBank/DDBJ whole genome shotgun (WGS) entry which is preliminary data.</text>
</comment>
<feature type="transmembrane region" description="Helical" evidence="6">
    <location>
        <begin position="310"/>
        <end position="334"/>
    </location>
</feature>
<keyword evidence="4 6" id="KW-1133">Transmembrane helix</keyword>
<dbReference type="InParanoid" id="A0A1Y2B6K5"/>
<dbReference type="PANTHER" id="PTHR43791">
    <property type="entry name" value="PERMEASE-RELATED"/>
    <property type="match status" value="1"/>
</dbReference>
<evidence type="ECO:0000256" key="2">
    <source>
        <dbReference type="ARBA" id="ARBA00022448"/>
    </source>
</evidence>
<feature type="transmembrane region" description="Helical" evidence="6">
    <location>
        <begin position="470"/>
        <end position="490"/>
    </location>
</feature>
<feature type="transmembrane region" description="Helical" evidence="6">
    <location>
        <begin position="375"/>
        <end position="394"/>
    </location>
</feature>
<feature type="transmembrane region" description="Helical" evidence="6">
    <location>
        <begin position="346"/>
        <end position="368"/>
    </location>
</feature>
<dbReference type="GO" id="GO:0016020">
    <property type="term" value="C:membrane"/>
    <property type="evidence" value="ECO:0007669"/>
    <property type="project" value="UniProtKB-SubCell"/>
</dbReference>
<proteinExistence type="predicted"/>
<dbReference type="SUPFAM" id="SSF103473">
    <property type="entry name" value="MFS general substrate transporter"/>
    <property type="match status" value="1"/>
</dbReference>
<comment type="subcellular location">
    <subcellularLocation>
        <location evidence="1">Membrane</location>
        <topology evidence="1">Multi-pass membrane protein</topology>
    </subcellularLocation>
</comment>
<dbReference type="GO" id="GO:0022857">
    <property type="term" value="F:transmembrane transporter activity"/>
    <property type="evidence" value="ECO:0007669"/>
    <property type="project" value="InterPro"/>
</dbReference>
<evidence type="ECO:0000256" key="4">
    <source>
        <dbReference type="ARBA" id="ARBA00022989"/>
    </source>
</evidence>
<dbReference type="Gene3D" id="1.20.1250.20">
    <property type="entry name" value="MFS general substrate transporter like domains"/>
    <property type="match status" value="1"/>
</dbReference>
<evidence type="ECO:0000256" key="6">
    <source>
        <dbReference type="SAM" id="Phobius"/>
    </source>
</evidence>
<dbReference type="InterPro" id="IPR036259">
    <property type="entry name" value="MFS_trans_sf"/>
</dbReference>
<dbReference type="OrthoDB" id="6730379at2759"/>
<name>A0A1Y2B6K5_9TREE</name>
<dbReference type="EMBL" id="MCFC01000021">
    <property type="protein sequence ID" value="ORY30170.1"/>
    <property type="molecule type" value="Genomic_DNA"/>
</dbReference>
<dbReference type="AlphaFoldDB" id="A0A1Y2B6K5"/>
<dbReference type="PANTHER" id="PTHR43791:SF7">
    <property type="entry name" value="MAJOR FACILITATOR SUPERFAMILY (MFS) PROFILE DOMAIN-CONTAINING PROTEIN"/>
    <property type="match status" value="1"/>
</dbReference>
<keyword evidence="5 6" id="KW-0472">Membrane</keyword>
<organism evidence="7 8">
    <name type="scientific">Naematelia encephala</name>
    <dbReference type="NCBI Taxonomy" id="71784"/>
    <lineage>
        <taxon>Eukaryota</taxon>
        <taxon>Fungi</taxon>
        <taxon>Dikarya</taxon>
        <taxon>Basidiomycota</taxon>
        <taxon>Agaricomycotina</taxon>
        <taxon>Tremellomycetes</taxon>
        <taxon>Tremellales</taxon>
        <taxon>Naemateliaceae</taxon>
        <taxon>Naematelia</taxon>
    </lineage>
</organism>
<feature type="transmembrane region" description="Helical" evidence="6">
    <location>
        <begin position="241"/>
        <end position="262"/>
    </location>
</feature>
<keyword evidence="8" id="KW-1185">Reference proteome</keyword>
<evidence type="ECO:0000256" key="5">
    <source>
        <dbReference type="ARBA" id="ARBA00023136"/>
    </source>
</evidence>
<evidence type="ECO:0000313" key="8">
    <source>
        <dbReference type="Proteomes" id="UP000193986"/>
    </source>
</evidence>
<accession>A0A1Y2B6K5</accession>
<feature type="transmembrane region" description="Helical" evidence="6">
    <location>
        <begin position="141"/>
        <end position="159"/>
    </location>
</feature>
<protein>
    <submittedName>
        <fullName evidence="7">Major facilitator superfamily domain-containing protein</fullName>
    </submittedName>
</protein>
<feature type="transmembrane region" description="Helical" evidence="6">
    <location>
        <begin position="438"/>
        <end position="458"/>
    </location>
</feature>
<evidence type="ECO:0000256" key="1">
    <source>
        <dbReference type="ARBA" id="ARBA00004141"/>
    </source>
</evidence>
<feature type="transmembrane region" description="Helical" evidence="6">
    <location>
        <begin position="165"/>
        <end position="188"/>
    </location>
</feature>
<gene>
    <name evidence="7" type="ORF">BCR39DRAFT_494762</name>
</gene>
<evidence type="ECO:0000313" key="7">
    <source>
        <dbReference type="EMBL" id="ORY30170.1"/>
    </source>
</evidence>
<reference evidence="7 8" key="1">
    <citation type="submission" date="2016-07" db="EMBL/GenBank/DDBJ databases">
        <title>Pervasive Adenine N6-methylation of Active Genes in Fungi.</title>
        <authorList>
            <consortium name="DOE Joint Genome Institute"/>
            <person name="Mondo S.J."/>
            <person name="Dannebaum R.O."/>
            <person name="Kuo R.C."/>
            <person name="Labutti K."/>
            <person name="Haridas S."/>
            <person name="Kuo A."/>
            <person name="Salamov A."/>
            <person name="Ahrendt S.R."/>
            <person name="Lipzen A."/>
            <person name="Sullivan W."/>
            <person name="Andreopoulos W.B."/>
            <person name="Clum A."/>
            <person name="Lindquist E."/>
            <person name="Daum C."/>
            <person name="Ramamoorthy G.K."/>
            <person name="Gryganskyi A."/>
            <person name="Culley D."/>
            <person name="Magnuson J.K."/>
            <person name="James T.Y."/>
            <person name="O'Malley M.A."/>
            <person name="Stajich J.E."/>
            <person name="Spatafora J.W."/>
            <person name="Visel A."/>
            <person name="Grigoriev I.V."/>
        </authorList>
    </citation>
    <scope>NUCLEOTIDE SEQUENCE [LARGE SCALE GENOMIC DNA]</scope>
    <source>
        <strain evidence="7 8">68-887.2</strain>
    </source>
</reference>
<feature type="transmembrane region" description="Helical" evidence="6">
    <location>
        <begin position="200"/>
        <end position="221"/>
    </location>
</feature>
<keyword evidence="2" id="KW-0813">Transport</keyword>
<evidence type="ECO:0000256" key="3">
    <source>
        <dbReference type="ARBA" id="ARBA00022692"/>
    </source>
</evidence>
<dbReference type="Pfam" id="PF07690">
    <property type="entry name" value="MFS_1"/>
    <property type="match status" value="1"/>
</dbReference>
<feature type="transmembrane region" description="Helical" evidence="6">
    <location>
        <begin position="406"/>
        <end position="426"/>
    </location>
</feature>